<comment type="caution">
    <text evidence="1">The sequence shown here is derived from an EMBL/GenBank/DDBJ whole genome shotgun (WGS) entry which is preliminary data.</text>
</comment>
<dbReference type="PANTHER" id="PTHR46816">
    <property type="entry name" value="OS01G0273500 PROTEIN"/>
    <property type="match status" value="1"/>
</dbReference>
<proteinExistence type="predicted"/>
<evidence type="ECO:0000313" key="1">
    <source>
        <dbReference type="EMBL" id="KAK4351723.1"/>
    </source>
</evidence>
<dbReference type="Proteomes" id="UP001291623">
    <property type="component" value="Unassembled WGS sequence"/>
</dbReference>
<organism evidence="1 2">
    <name type="scientific">Anisodus tanguticus</name>
    <dbReference type="NCBI Taxonomy" id="243964"/>
    <lineage>
        <taxon>Eukaryota</taxon>
        <taxon>Viridiplantae</taxon>
        <taxon>Streptophyta</taxon>
        <taxon>Embryophyta</taxon>
        <taxon>Tracheophyta</taxon>
        <taxon>Spermatophyta</taxon>
        <taxon>Magnoliopsida</taxon>
        <taxon>eudicotyledons</taxon>
        <taxon>Gunneridae</taxon>
        <taxon>Pentapetalae</taxon>
        <taxon>asterids</taxon>
        <taxon>lamiids</taxon>
        <taxon>Solanales</taxon>
        <taxon>Solanaceae</taxon>
        <taxon>Solanoideae</taxon>
        <taxon>Hyoscyameae</taxon>
        <taxon>Anisodus</taxon>
    </lineage>
</organism>
<dbReference type="PANTHER" id="PTHR46816:SF5">
    <property type="entry name" value="HEAT SHOCK PROTEIN BINDING PROTEIN"/>
    <property type="match status" value="1"/>
</dbReference>
<accession>A0AAE1RIP3</accession>
<reference evidence="1" key="1">
    <citation type="submission" date="2023-12" db="EMBL/GenBank/DDBJ databases">
        <title>Genome assembly of Anisodus tanguticus.</title>
        <authorList>
            <person name="Wang Y.-J."/>
        </authorList>
    </citation>
    <scope>NUCLEOTIDE SEQUENCE</scope>
    <source>
        <strain evidence="1">KB-2021</strain>
        <tissue evidence="1">Leaf</tissue>
    </source>
</reference>
<dbReference type="EMBL" id="JAVYJV010000016">
    <property type="protein sequence ID" value="KAK4351723.1"/>
    <property type="molecule type" value="Genomic_DNA"/>
</dbReference>
<protein>
    <submittedName>
        <fullName evidence="1">Uncharacterized protein</fullName>
    </submittedName>
</protein>
<gene>
    <name evidence="1" type="ORF">RND71_031036</name>
</gene>
<keyword evidence="2" id="KW-1185">Reference proteome</keyword>
<dbReference type="AlphaFoldDB" id="A0AAE1RIP3"/>
<name>A0AAE1RIP3_9SOLA</name>
<sequence length="152" mass="17205">MAASPPFLASAEKKHWWISNKKIVEKYIRDAKILIATQEPNEIASALALVEAALAISPRFEIALELKARSLLYLRCFKDVAYMLQDYIPSLNMPNDDTSSTSSSGSFDSSKEQIRLISYGDEPNFKCFSVSDLKKKVMVSLYKNCNKEGQWR</sequence>
<evidence type="ECO:0000313" key="2">
    <source>
        <dbReference type="Proteomes" id="UP001291623"/>
    </source>
</evidence>